<evidence type="ECO:0000313" key="1">
    <source>
        <dbReference type="EMBL" id="MBS2100825.1"/>
    </source>
</evidence>
<keyword evidence="2" id="KW-1185">Reference proteome</keyword>
<reference evidence="1 2" key="1">
    <citation type="journal article" date="2015" name="Int. J. Syst. Evol. Microbiol.">
        <title>Carboxylicivirga linearis sp. nov., isolated from a sea cucumber culture pond.</title>
        <authorList>
            <person name="Wang F.Q."/>
            <person name="Zhou Y.X."/>
            <person name="Lin X.Z."/>
            <person name="Chen G.J."/>
            <person name="Du Z.J."/>
        </authorList>
    </citation>
    <scope>NUCLEOTIDE SEQUENCE [LARGE SCALE GENOMIC DNA]</scope>
    <source>
        <strain evidence="1 2">FB218</strain>
    </source>
</reference>
<evidence type="ECO:0000313" key="2">
    <source>
        <dbReference type="Proteomes" id="UP000708576"/>
    </source>
</evidence>
<name>A0ABS5K138_9BACT</name>
<dbReference type="EMBL" id="JAGUCO010000030">
    <property type="protein sequence ID" value="MBS2100825.1"/>
    <property type="molecule type" value="Genomic_DNA"/>
</dbReference>
<protein>
    <submittedName>
        <fullName evidence="1">Uncharacterized protein</fullName>
    </submittedName>
</protein>
<proteinExistence type="predicted"/>
<accession>A0ABS5K138</accession>
<organism evidence="1 2">
    <name type="scientific">Carboxylicivirga linearis</name>
    <dbReference type="NCBI Taxonomy" id="1628157"/>
    <lineage>
        <taxon>Bacteria</taxon>
        <taxon>Pseudomonadati</taxon>
        <taxon>Bacteroidota</taxon>
        <taxon>Bacteroidia</taxon>
        <taxon>Marinilabiliales</taxon>
        <taxon>Marinilabiliaceae</taxon>
        <taxon>Carboxylicivirga</taxon>
    </lineage>
</organism>
<dbReference type="RefSeq" id="WP_212219435.1">
    <property type="nucleotide sequence ID" value="NZ_JAGUCO010000030.1"/>
</dbReference>
<dbReference type="Proteomes" id="UP000708576">
    <property type="component" value="Unassembled WGS sequence"/>
</dbReference>
<comment type="caution">
    <text evidence="1">The sequence shown here is derived from an EMBL/GenBank/DDBJ whole genome shotgun (WGS) entry which is preliminary data.</text>
</comment>
<sequence>MEQEKISFCPPASALRDSWGSQRTLHTFANRTSRPTDQNLQKSAIFPPLRKQVHLRMNYLQWNTAITNHFFNEENEENEVTLYFSERIILEIGAANFEEPEDGYLKDFFTALRIGVNGINNNDYIQRIIDLEDRFLSGTIAIAGVPFKYPPYLTYLLAFILPFTSGEVDDSFSMSNFHGVAKKYFEDKHLTINYDRYIRLNLWRVDYLWTKLSDWLVEKNEFNLGYIEEINDPSQNRKYVSKYEYHILFRKEQEERLSKVFEKENILPDDAISEEQIKNLLLENSSYLKITKKTKDKIDTNDYIGDKIIKRAHRFYKKWTGATHIVDGVRGYARKKLILCLDFNTLSQKIKLKYLRVYTKDALPVNSNVNKPNGELINNLTQEIEIYSNPILDCFTDLNSNVELRDESNRIKYSWKTKEFYIFKKISHLDWVEIPKVEFNAGKSLIICKKEFYKRELDGWFNSFLGAKKLLDNNEITNLDNQWLALWIDEITKSPHPAILELQIQQEDKPKINFNKELYFGGSFFKDKLPYVWIENTENKNPIYAIFEDEEIKLNQKFETEIDENGKVVGYPINLYNFTDYHLKKINLPFKLKCGEIESQRFLTITDFKKVENTIIDSILPKRNSIGQITNNSIDYSKGIEHFFSNDKINSIKIFQNILDNQYSGFKNKTSTSYASVGEHYNPQHVGNILINYISAKGRLTKVDFELIIANLLVATKEKGEIKRIADKVRFQLQDTGFIDYNMNTSSLIVNKPHLIIKPTKKGTTTILTGARDNNFIKEIIDYANSNSITIDAKSEFGELFPQVIFLEFLGNSNNSIIDFTNRFNLIYKKSGLYMQFALSYHFSDISKWKDYISPVENFLDDFEGGYIFNIDKLHYAPKPNNFNKHLSLVKFTGISGYKTIHRLWYEGNAYDISNQQFGIFLYLYLYRLEKEKAYKSKINDEGWVNCGQELEEKEHAEKCSNILVYDENHEFLAVPLYCRLPRFFSQSISLLSGSSAEIKYLNLEKVKYQGKYLVYKNVPSLFVKNVFVNLKQKLNYTEINI</sequence>
<gene>
    <name evidence="1" type="ORF">KEM10_21240</name>
</gene>